<evidence type="ECO:0000256" key="2">
    <source>
        <dbReference type="ARBA" id="ARBA00022692"/>
    </source>
</evidence>
<evidence type="ECO:0000259" key="6">
    <source>
        <dbReference type="Pfam" id="PF13664"/>
    </source>
</evidence>
<accession>A0A1D1ZQT0</accession>
<evidence type="ECO:0000256" key="1">
    <source>
        <dbReference type="ARBA" id="ARBA00004370"/>
    </source>
</evidence>
<feature type="non-terminal residue" evidence="7">
    <location>
        <position position="1"/>
    </location>
</feature>
<proteinExistence type="predicted"/>
<evidence type="ECO:0000256" key="4">
    <source>
        <dbReference type="ARBA" id="ARBA00023136"/>
    </source>
</evidence>
<feature type="transmembrane region" description="Helical" evidence="5">
    <location>
        <begin position="263"/>
        <end position="284"/>
    </location>
</feature>
<evidence type="ECO:0000256" key="3">
    <source>
        <dbReference type="ARBA" id="ARBA00022989"/>
    </source>
</evidence>
<dbReference type="EMBL" id="GDKF01009421">
    <property type="protein sequence ID" value="JAT69201.1"/>
    <property type="molecule type" value="Transcribed_RNA"/>
</dbReference>
<feature type="transmembrane region" description="Helical" evidence="5">
    <location>
        <begin position="144"/>
        <end position="166"/>
    </location>
</feature>
<name>A0A1D1ZQT0_AUXPR</name>
<dbReference type="AlphaFoldDB" id="A0A1D1ZQT0"/>
<keyword evidence="4 5" id="KW-0472">Membrane</keyword>
<feature type="transmembrane region" description="Helical" evidence="5">
    <location>
        <begin position="211"/>
        <end position="228"/>
    </location>
</feature>
<dbReference type="InterPro" id="IPR053009">
    <property type="entry name" value="Xanthocillin_Biosynth-Assoc"/>
</dbReference>
<keyword evidence="3 5" id="KW-1133">Transmembrane helix</keyword>
<dbReference type="PANTHER" id="PTHR23241">
    <property type="entry name" value="LATE EMBRYOGENESIS ABUNDANT PLANTS LEA-RELATED"/>
    <property type="match status" value="1"/>
</dbReference>
<comment type="subcellular location">
    <subcellularLocation>
        <location evidence="1">Membrane</location>
    </subcellularLocation>
</comment>
<keyword evidence="2 5" id="KW-0812">Transmembrane</keyword>
<organism evidence="7">
    <name type="scientific">Auxenochlorella protothecoides</name>
    <name type="common">Green microalga</name>
    <name type="synonym">Chlorella protothecoides</name>
    <dbReference type="NCBI Taxonomy" id="3075"/>
    <lineage>
        <taxon>Eukaryota</taxon>
        <taxon>Viridiplantae</taxon>
        <taxon>Chlorophyta</taxon>
        <taxon>core chlorophytes</taxon>
        <taxon>Trebouxiophyceae</taxon>
        <taxon>Chlorellales</taxon>
        <taxon>Chlorellaceae</taxon>
        <taxon>Auxenochlorella</taxon>
    </lineage>
</organism>
<evidence type="ECO:0000313" key="7">
    <source>
        <dbReference type="EMBL" id="JAT69201.1"/>
    </source>
</evidence>
<protein>
    <recommendedName>
        <fullName evidence="6">TMEM205-like domain-containing protein</fullName>
    </recommendedName>
</protein>
<feature type="transmembrane region" description="Helical" evidence="5">
    <location>
        <begin position="111"/>
        <end position="132"/>
    </location>
</feature>
<feature type="domain" description="TMEM205-like" evidence="6">
    <location>
        <begin position="144"/>
        <end position="240"/>
    </location>
</feature>
<dbReference type="PANTHER" id="PTHR23241:SF102">
    <property type="entry name" value="LD23009P"/>
    <property type="match status" value="1"/>
</dbReference>
<dbReference type="InterPro" id="IPR025423">
    <property type="entry name" value="TMEM205-like"/>
</dbReference>
<dbReference type="GO" id="GO:0016020">
    <property type="term" value="C:membrane"/>
    <property type="evidence" value="ECO:0007669"/>
    <property type="project" value="UniProtKB-SubCell"/>
</dbReference>
<reference evidence="7" key="1">
    <citation type="submission" date="2015-08" db="EMBL/GenBank/DDBJ databases">
        <authorList>
            <person name="Babu N.S."/>
            <person name="Beckwith C.J."/>
            <person name="Beseler K.G."/>
            <person name="Brison A."/>
            <person name="Carone J.V."/>
            <person name="Caskin T.P."/>
            <person name="Diamond M."/>
            <person name="Durham M.E."/>
            <person name="Foxe J.M."/>
            <person name="Go M."/>
            <person name="Henderson B.A."/>
            <person name="Jones I.B."/>
            <person name="McGettigan J.A."/>
            <person name="Micheletti S.J."/>
            <person name="Nasrallah M.E."/>
            <person name="Ortiz D."/>
            <person name="Piller C.R."/>
            <person name="Privatt S.R."/>
            <person name="Schneider S.L."/>
            <person name="Sharp S."/>
            <person name="Smith T.C."/>
            <person name="Stanton J.D."/>
            <person name="Ullery H.E."/>
            <person name="Wilson R.J."/>
            <person name="Serrano M.G."/>
            <person name="Buck G."/>
            <person name="Lee V."/>
            <person name="Wang Y."/>
            <person name="Carvalho R."/>
            <person name="Voegtly L."/>
            <person name="Shi R."/>
            <person name="Duckworth R."/>
            <person name="Johnson A."/>
            <person name="Loviza R."/>
            <person name="Walstead R."/>
            <person name="Shah Z."/>
            <person name="Kiflezghi M."/>
            <person name="Wade K."/>
            <person name="Ball S.L."/>
            <person name="Bradley K.W."/>
            <person name="Asai D.J."/>
            <person name="Bowman C.A."/>
            <person name="Russell D.A."/>
            <person name="Pope W.H."/>
            <person name="Jacobs-Sera D."/>
            <person name="Hendrix R.W."/>
            <person name="Hatfull G.F."/>
        </authorList>
    </citation>
    <scope>NUCLEOTIDE SEQUENCE</scope>
</reference>
<evidence type="ECO:0000256" key="5">
    <source>
        <dbReference type="SAM" id="Phobius"/>
    </source>
</evidence>
<gene>
    <name evidence="7" type="ORF">g.8463</name>
</gene>
<feature type="transmembrane region" description="Helical" evidence="5">
    <location>
        <begin position="178"/>
        <end position="199"/>
    </location>
</feature>
<sequence length="294" mass="31805">LRFTRCVHIRPDCALLLHKILKSSNTLNIYMKCSTCSPALYLAPEGVRPFVTALPLPFQSTTSRFSRRLRAPSERPRAPTLRVQAMASSGAVRNEDVKGDLLKPSMVNTPVFRVVALAASVLAGAKSGSVLGPRGLAFLHLSTYAVSLGTLTWVTFIAGIVMFKNLPRQTFGKVQARLFPFYFALTTLCTLLQLGTLSVLSGGAPLPRTPLIQLAVGIAAGLANWLVVEPHTTGIMFERYALENAEGPRDNDRIKALYKTFGAWHGFSSVLNLAALVAAVAYGWTLAGWLHVAA</sequence>
<dbReference type="Pfam" id="PF13664">
    <property type="entry name" value="DUF4149"/>
    <property type="match status" value="1"/>
</dbReference>